<sequence length="217" mass="24370">MERGLWGPVSSTNDELPIECKFEDSFSPEPARPVRGNEHQAQDEEYKPLDDSSQYLASLERKLARIQGRTAKQRQKESQQLIDALAGSRDTHAHQLINTTVNNVDNMPVDSELIAHQHTAVDPQGPLGVMLRKLAPDRVALTHEELCQLLEADFLAKVREAAEEETREIEDLKNDSVRKDNKDNSSLANLHDNKSKSHDDTSVTPTDKIQLSDEGEK</sequence>
<dbReference type="PANTHER" id="PTHR31800">
    <property type="entry name" value="COILED-COIL DOMAIN-CONTAINING PROTEIN 32"/>
    <property type="match status" value="1"/>
</dbReference>
<protein>
    <submittedName>
        <fullName evidence="2">Uncharacterized protein</fullName>
    </submittedName>
</protein>
<accession>A0AAN8XJN6</accession>
<evidence type="ECO:0000313" key="2">
    <source>
        <dbReference type="EMBL" id="KAK7079775.1"/>
    </source>
</evidence>
<dbReference type="GO" id="GO:0044782">
    <property type="term" value="P:cilium organization"/>
    <property type="evidence" value="ECO:0007669"/>
    <property type="project" value="TreeGrafter"/>
</dbReference>
<feature type="region of interest" description="Disordered" evidence="1">
    <location>
        <begin position="24"/>
        <end position="51"/>
    </location>
</feature>
<organism evidence="2 3">
    <name type="scientific">Halocaridina rubra</name>
    <name type="common">Hawaiian red shrimp</name>
    <dbReference type="NCBI Taxonomy" id="373956"/>
    <lineage>
        <taxon>Eukaryota</taxon>
        <taxon>Metazoa</taxon>
        <taxon>Ecdysozoa</taxon>
        <taxon>Arthropoda</taxon>
        <taxon>Crustacea</taxon>
        <taxon>Multicrustacea</taxon>
        <taxon>Malacostraca</taxon>
        <taxon>Eumalacostraca</taxon>
        <taxon>Eucarida</taxon>
        <taxon>Decapoda</taxon>
        <taxon>Pleocyemata</taxon>
        <taxon>Caridea</taxon>
        <taxon>Atyoidea</taxon>
        <taxon>Atyidae</taxon>
        <taxon>Halocaridina</taxon>
    </lineage>
</organism>
<dbReference type="InterPro" id="IPR028039">
    <property type="entry name" value="CCDC32"/>
</dbReference>
<proteinExistence type="predicted"/>
<evidence type="ECO:0000256" key="1">
    <source>
        <dbReference type="SAM" id="MobiDB-lite"/>
    </source>
</evidence>
<dbReference type="EMBL" id="JAXCGZ010006415">
    <property type="protein sequence ID" value="KAK7079775.1"/>
    <property type="molecule type" value="Genomic_DNA"/>
</dbReference>
<gene>
    <name evidence="2" type="ORF">SK128_028632</name>
</gene>
<keyword evidence="3" id="KW-1185">Reference proteome</keyword>
<dbReference type="AlphaFoldDB" id="A0AAN8XJN6"/>
<feature type="compositionally biased region" description="Basic and acidic residues" evidence="1">
    <location>
        <begin position="191"/>
        <end position="201"/>
    </location>
</feature>
<dbReference type="Pfam" id="PF14989">
    <property type="entry name" value="CCDC32"/>
    <property type="match status" value="1"/>
</dbReference>
<feature type="region of interest" description="Disordered" evidence="1">
    <location>
        <begin position="165"/>
        <end position="217"/>
    </location>
</feature>
<dbReference type="Proteomes" id="UP001381693">
    <property type="component" value="Unassembled WGS sequence"/>
</dbReference>
<feature type="compositionally biased region" description="Basic and acidic residues" evidence="1">
    <location>
        <begin position="169"/>
        <end position="183"/>
    </location>
</feature>
<feature type="compositionally biased region" description="Basic and acidic residues" evidence="1">
    <location>
        <begin position="35"/>
        <end position="50"/>
    </location>
</feature>
<name>A0AAN8XJN6_HALRR</name>
<evidence type="ECO:0000313" key="3">
    <source>
        <dbReference type="Proteomes" id="UP001381693"/>
    </source>
</evidence>
<reference evidence="2 3" key="1">
    <citation type="submission" date="2023-11" db="EMBL/GenBank/DDBJ databases">
        <title>Halocaridina rubra genome assembly.</title>
        <authorList>
            <person name="Smith C."/>
        </authorList>
    </citation>
    <scope>NUCLEOTIDE SEQUENCE [LARGE SCALE GENOMIC DNA]</scope>
    <source>
        <strain evidence="2">EP-1</strain>
        <tissue evidence="2">Whole</tissue>
    </source>
</reference>
<comment type="caution">
    <text evidence="2">The sequence shown here is derived from an EMBL/GenBank/DDBJ whole genome shotgun (WGS) entry which is preliminary data.</text>
</comment>
<dbReference type="PANTHER" id="PTHR31800:SF1">
    <property type="entry name" value="COILED-COIL DOMAIN-CONTAINING PROTEIN 32"/>
    <property type="match status" value="1"/>
</dbReference>